<accession>A0A7W7Y9D2</accession>
<dbReference type="Proteomes" id="UP000590740">
    <property type="component" value="Unassembled WGS sequence"/>
</dbReference>
<gene>
    <name evidence="2" type="ORF">HNQ65_001615</name>
</gene>
<evidence type="ECO:0000259" key="1">
    <source>
        <dbReference type="Pfam" id="PF10881"/>
    </source>
</evidence>
<keyword evidence="3" id="KW-1185">Reference proteome</keyword>
<proteinExistence type="predicted"/>
<dbReference type="Pfam" id="PF10881">
    <property type="entry name" value="DUF2726"/>
    <property type="match status" value="1"/>
</dbReference>
<sequence>MKLIAPDPEMRLAMPYEYSAKPLLTPTEAKFHACLLQITQERCRIQIKPRLADVFQHENKNGAFQMISQKHVDFLICRNDDWMPMLGIELDDASHNTAKARERDMFVNLLFASTGVPLLRLPVQELDQLELLVEELTRAWNHRWKTLEMGGTN</sequence>
<dbReference type="AlphaFoldDB" id="A0A7W7Y9D2"/>
<dbReference type="RefSeq" id="WP_184338966.1">
    <property type="nucleotide sequence ID" value="NZ_JACHIG010000002.1"/>
</dbReference>
<feature type="domain" description="DUF2726" evidence="1">
    <location>
        <begin position="21"/>
        <end position="136"/>
    </location>
</feature>
<organism evidence="2 3">
    <name type="scientific">Prosthecobacter vanneervenii</name>
    <dbReference type="NCBI Taxonomy" id="48466"/>
    <lineage>
        <taxon>Bacteria</taxon>
        <taxon>Pseudomonadati</taxon>
        <taxon>Verrucomicrobiota</taxon>
        <taxon>Verrucomicrobiia</taxon>
        <taxon>Verrucomicrobiales</taxon>
        <taxon>Verrucomicrobiaceae</taxon>
        <taxon>Prosthecobacter</taxon>
    </lineage>
</organism>
<evidence type="ECO:0000313" key="2">
    <source>
        <dbReference type="EMBL" id="MBB5032047.1"/>
    </source>
</evidence>
<evidence type="ECO:0000313" key="3">
    <source>
        <dbReference type="Proteomes" id="UP000590740"/>
    </source>
</evidence>
<comment type="caution">
    <text evidence="2">The sequence shown here is derived from an EMBL/GenBank/DDBJ whole genome shotgun (WGS) entry which is preliminary data.</text>
</comment>
<protein>
    <recommendedName>
        <fullName evidence="1">DUF2726 domain-containing protein</fullName>
    </recommendedName>
</protein>
<reference evidence="2 3" key="1">
    <citation type="submission" date="2020-08" db="EMBL/GenBank/DDBJ databases">
        <title>Genomic Encyclopedia of Type Strains, Phase IV (KMG-IV): sequencing the most valuable type-strain genomes for metagenomic binning, comparative biology and taxonomic classification.</title>
        <authorList>
            <person name="Goeker M."/>
        </authorList>
    </citation>
    <scope>NUCLEOTIDE SEQUENCE [LARGE SCALE GENOMIC DNA]</scope>
    <source>
        <strain evidence="2 3">DSM 12252</strain>
    </source>
</reference>
<dbReference type="EMBL" id="JACHIG010000002">
    <property type="protein sequence ID" value="MBB5032047.1"/>
    <property type="molecule type" value="Genomic_DNA"/>
</dbReference>
<name>A0A7W7Y9D2_9BACT</name>
<dbReference type="InterPro" id="IPR024402">
    <property type="entry name" value="DUF2726"/>
</dbReference>